<dbReference type="Gene3D" id="3.40.50.2000">
    <property type="entry name" value="Glycogen Phosphorylase B"/>
    <property type="match status" value="2"/>
</dbReference>
<feature type="domain" description="Glycosyltransferase subfamily 4-like N-terminal" evidence="2">
    <location>
        <begin position="13"/>
        <end position="164"/>
    </location>
</feature>
<dbReference type="InterPro" id="IPR001296">
    <property type="entry name" value="Glyco_trans_1"/>
</dbReference>
<sequence length="352" mass="40993">MNILLMTDKLTTGGAEIYFCKLENNLPQDKVTVYTAAGSGELYKHIKHKDRFLELSKSNHLLNLWRIRKLIRNKKIDIIHANSLRVVLLLLFIRLTILQSFQCIYTKHNVTILEKQAPDLFVFLLNKFVTKVITVSHFERNHLIDLGVHRQNITTIYNGVDLDQFQYQDKRSEMVFKVGILARLSEEKNHTLFIDIANQLQQHTNIEFYAAGDGPDYQIIKDKIIKANLEHRVKLLGNIDEPEKFIKEMDVLVLTSKREVFPMVVLEAMAVGTPMISIDKGGIKEAIINNETGILISEHSVDMYCTKIRELQQNKQLRLNLTRRARQKVMNEFSLNNMVTKTFEEYGRYHFF</sequence>
<dbReference type="STRING" id="1221500.ABE65_019345"/>
<name>A0A160IRC9_9BACL</name>
<dbReference type="Pfam" id="PF13439">
    <property type="entry name" value="Glyco_transf_4"/>
    <property type="match status" value="1"/>
</dbReference>
<keyword evidence="3" id="KW-0808">Transferase</keyword>
<dbReference type="SUPFAM" id="SSF53756">
    <property type="entry name" value="UDP-Glycosyltransferase/glycogen phosphorylase"/>
    <property type="match status" value="1"/>
</dbReference>
<dbReference type="EMBL" id="CP015378">
    <property type="protein sequence ID" value="ANC78837.1"/>
    <property type="molecule type" value="Genomic_DNA"/>
</dbReference>
<proteinExistence type="predicted"/>
<dbReference type="AlphaFoldDB" id="A0A160IRC9"/>
<dbReference type="Proteomes" id="UP000076623">
    <property type="component" value="Chromosome"/>
</dbReference>
<evidence type="ECO:0000259" key="1">
    <source>
        <dbReference type="Pfam" id="PF00534"/>
    </source>
</evidence>
<dbReference type="Pfam" id="PF00534">
    <property type="entry name" value="Glycos_transf_1"/>
    <property type="match status" value="1"/>
</dbReference>
<dbReference type="CDD" id="cd03819">
    <property type="entry name" value="GT4_WavL-like"/>
    <property type="match status" value="1"/>
</dbReference>
<dbReference type="PANTHER" id="PTHR45947:SF3">
    <property type="entry name" value="SULFOQUINOVOSYL TRANSFERASE SQD2"/>
    <property type="match status" value="1"/>
</dbReference>
<keyword evidence="4" id="KW-1185">Reference proteome</keyword>
<dbReference type="PANTHER" id="PTHR45947">
    <property type="entry name" value="SULFOQUINOVOSYL TRANSFERASE SQD2"/>
    <property type="match status" value="1"/>
</dbReference>
<organism evidence="3 4">
    <name type="scientific">Fictibacillus phosphorivorans</name>
    <dbReference type="NCBI Taxonomy" id="1221500"/>
    <lineage>
        <taxon>Bacteria</taxon>
        <taxon>Bacillati</taxon>
        <taxon>Bacillota</taxon>
        <taxon>Bacilli</taxon>
        <taxon>Bacillales</taxon>
        <taxon>Fictibacillaceae</taxon>
        <taxon>Fictibacillus</taxon>
    </lineage>
</organism>
<protein>
    <submittedName>
        <fullName evidence="3">Glycosyltransferase</fullName>
    </submittedName>
</protein>
<dbReference type="RefSeq" id="WP_066398605.1">
    <property type="nucleotide sequence ID" value="NZ_CP015378.1"/>
</dbReference>
<evidence type="ECO:0000259" key="2">
    <source>
        <dbReference type="Pfam" id="PF13439"/>
    </source>
</evidence>
<dbReference type="InterPro" id="IPR050194">
    <property type="entry name" value="Glycosyltransferase_grp1"/>
</dbReference>
<evidence type="ECO:0000313" key="3">
    <source>
        <dbReference type="EMBL" id="ANC78837.1"/>
    </source>
</evidence>
<reference evidence="3 4" key="1">
    <citation type="submission" date="2016-04" db="EMBL/GenBank/DDBJ databases">
        <title>Complete genome sequence of Fictibacillus phosphorivorans G25-29, a strain toxic to nematodes.</title>
        <authorList>
            <person name="Zheng Z."/>
        </authorList>
    </citation>
    <scope>NUCLEOTIDE SEQUENCE [LARGE SCALE GENOMIC DNA]</scope>
    <source>
        <strain evidence="3 4">G25-29</strain>
    </source>
</reference>
<dbReference type="KEGG" id="fpn:ABE65_019345"/>
<dbReference type="GO" id="GO:0016757">
    <property type="term" value="F:glycosyltransferase activity"/>
    <property type="evidence" value="ECO:0007669"/>
    <property type="project" value="InterPro"/>
</dbReference>
<evidence type="ECO:0000313" key="4">
    <source>
        <dbReference type="Proteomes" id="UP000076623"/>
    </source>
</evidence>
<feature type="domain" description="Glycosyl transferase family 1" evidence="1">
    <location>
        <begin position="173"/>
        <end position="327"/>
    </location>
</feature>
<gene>
    <name evidence="3" type="ORF">ABE65_019345</name>
</gene>
<accession>A0A160IRC9</accession>
<dbReference type="InterPro" id="IPR028098">
    <property type="entry name" value="Glyco_trans_4-like_N"/>
</dbReference>